<dbReference type="Proteomes" id="UP000607653">
    <property type="component" value="Unassembled WGS sequence"/>
</dbReference>
<name>A0A822ZE11_NELNU</name>
<reference evidence="1 2" key="1">
    <citation type="journal article" date="2020" name="Mol. Biol. Evol.">
        <title>Distinct Expression and Methylation Patterns for Genes with Different Fates following a Single Whole-Genome Duplication in Flowering Plants.</title>
        <authorList>
            <person name="Shi T."/>
            <person name="Rahmani R.S."/>
            <person name="Gugger P.F."/>
            <person name="Wang M."/>
            <person name="Li H."/>
            <person name="Zhang Y."/>
            <person name="Li Z."/>
            <person name="Wang Q."/>
            <person name="Van de Peer Y."/>
            <person name="Marchal K."/>
            <person name="Chen J."/>
        </authorList>
    </citation>
    <scope>NUCLEOTIDE SEQUENCE [LARGE SCALE GENOMIC DNA]</scope>
    <source>
        <tissue evidence="1">Leaf</tissue>
    </source>
</reference>
<organism evidence="1 2">
    <name type="scientific">Nelumbo nucifera</name>
    <name type="common">Sacred lotus</name>
    <dbReference type="NCBI Taxonomy" id="4432"/>
    <lineage>
        <taxon>Eukaryota</taxon>
        <taxon>Viridiplantae</taxon>
        <taxon>Streptophyta</taxon>
        <taxon>Embryophyta</taxon>
        <taxon>Tracheophyta</taxon>
        <taxon>Spermatophyta</taxon>
        <taxon>Magnoliopsida</taxon>
        <taxon>Proteales</taxon>
        <taxon>Nelumbonaceae</taxon>
        <taxon>Nelumbo</taxon>
    </lineage>
</organism>
<evidence type="ECO:0000313" key="1">
    <source>
        <dbReference type="EMBL" id="DAD39838.1"/>
    </source>
</evidence>
<sequence>MLFTMEGIENDVTIGEGGGVVGTVAEIGTVGEESNSAVGGVDRVNRTLSEDEIGGGKLKKQQEK</sequence>
<keyword evidence="2" id="KW-1185">Reference proteome</keyword>
<evidence type="ECO:0000313" key="2">
    <source>
        <dbReference type="Proteomes" id="UP000607653"/>
    </source>
</evidence>
<gene>
    <name evidence="1" type="ORF">HUJ06_014161</name>
</gene>
<protein>
    <submittedName>
        <fullName evidence="1">Uncharacterized protein</fullName>
    </submittedName>
</protein>
<dbReference type="EMBL" id="DUZY01000005">
    <property type="protein sequence ID" value="DAD39838.1"/>
    <property type="molecule type" value="Genomic_DNA"/>
</dbReference>
<comment type="caution">
    <text evidence="1">The sequence shown here is derived from an EMBL/GenBank/DDBJ whole genome shotgun (WGS) entry which is preliminary data.</text>
</comment>
<proteinExistence type="predicted"/>
<dbReference type="AlphaFoldDB" id="A0A822ZE11"/>
<accession>A0A822ZE11</accession>